<evidence type="ECO:0000313" key="1">
    <source>
        <dbReference type="EMBL" id="MDO1582653.1"/>
    </source>
</evidence>
<proteinExistence type="predicted"/>
<sequence length="70" mass="7635">MRSNVCQRFRPEAKGHGEAVAFIALPLAADGYIDGQHQMRIASGKGSVYQLICNRPVHDVELEPQIAVAC</sequence>
<gene>
    <name evidence="1" type="ORF">Q2T52_11220</name>
</gene>
<name>A0ABT8SXP7_9HYPH</name>
<reference evidence="1" key="1">
    <citation type="journal article" date="2015" name="Int. J. Syst. Evol. Microbiol.">
        <title>Rhizobium oryzicola sp. nov., potential plant-growth-promoting endophytic bacteria isolated from rice roots.</title>
        <authorList>
            <person name="Zhang X.X."/>
            <person name="Gao J.S."/>
            <person name="Cao Y.H."/>
            <person name="Sheirdil R.A."/>
            <person name="Wang X.C."/>
            <person name="Zhang L."/>
        </authorList>
    </citation>
    <scope>NUCLEOTIDE SEQUENCE</scope>
    <source>
        <strain evidence="1">05753</strain>
    </source>
</reference>
<protein>
    <recommendedName>
        <fullName evidence="3">PapC-like C-terminal domain-containing protein</fullName>
    </recommendedName>
</protein>
<organism evidence="1 2">
    <name type="scientific">Rhizobium oryzicola</name>
    <dbReference type="NCBI Taxonomy" id="1232668"/>
    <lineage>
        <taxon>Bacteria</taxon>
        <taxon>Pseudomonadati</taxon>
        <taxon>Pseudomonadota</taxon>
        <taxon>Alphaproteobacteria</taxon>
        <taxon>Hyphomicrobiales</taxon>
        <taxon>Rhizobiaceae</taxon>
        <taxon>Rhizobium/Agrobacterium group</taxon>
        <taxon>Rhizobium</taxon>
    </lineage>
</organism>
<dbReference type="EMBL" id="JAUKWQ010000003">
    <property type="protein sequence ID" value="MDO1582653.1"/>
    <property type="molecule type" value="Genomic_DNA"/>
</dbReference>
<accession>A0ABT8SXP7</accession>
<reference evidence="1" key="2">
    <citation type="submission" date="2023-07" db="EMBL/GenBank/DDBJ databases">
        <authorList>
            <person name="Sun H."/>
        </authorList>
    </citation>
    <scope>NUCLEOTIDE SEQUENCE</scope>
    <source>
        <strain evidence="1">05753</strain>
    </source>
</reference>
<dbReference type="Proteomes" id="UP001169006">
    <property type="component" value="Unassembled WGS sequence"/>
</dbReference>
<evidence type="ECO:0008006" key="3">
    <source>
        <dbReference type="Google" id="ProtNLM"/>
    </source>
</evidence>
<keyword evidence="2" id="KW-1185">Reference proteome</keyword>
<comment type="caution">
    <text evidence="1">The sequence shown here is derived from an EMBL/GenBank/DDBJ whole genome shotgun (WGS) entry which is preliminary data.</text>
</comment>
<evidence type="ECO:0000313" key="2">
    <source>
        <dbReference type="Proteomes" id="UP001169006"/>
    </source>
</evidence>